<evidence type="ECO:0000256" key="2">
    <source>
        <dbReference type="SAM" id="Phobius"/>
    </source>
</evidence>
<feature type="compositionally biased region" description="Pro residues" evidence="1">
    <location>
        <begin position="156"/>
        <end position="190"/>
    </location>
</feature>
<comment type="caution">
    <text evidence="4">The sequence shown here is derived from an EMBL/GenBank/DDBJ whole genome shotgun (WGS) entry which is preliminary data.</text>
</comment>
<dbReference type="Proteomes" id="UP000034176">
    <property type="component" value="Unassembled WGS sequence"/>
</dbReference>
<proteinExistence type="predicted"/>
<evidence type="ECO:0000256" key="1">
    <source>
        <dbReference type="SAM" id="MobiDB-lite"/>
    </source>
</evidence>
<keyword evidence="2" id="KW-1133">Transmembrane helix</keyword>
<accession>A0A0G0DQQ5</accession>
<protein>
    <submittedName>
        <fullName evidence="4">Uncharacterized protein</fullName>
    </submittedName>
</protein>
<keyword evidence="2" id="KW-0472">Membrane</keyword>
<evidence type="ECO:0000313" key="4">
    <source>
        <dbReference type="EMBL" id="KKP57447.1"/>
    </source>
</evidence>
<reference evidence="4 5" key="1">
    <citation type="journal article" date="2015" name="Nature">
        <title>rRNA introns, odd ribosomes, and small enigmatic genomes across a large radiation of phyla.</title>
        <authorList>
            <person name="Brown C.T."/>
            <person name="Hug L.A."/>
            <person name="Thomas B.C."/>
            <person name="Sharon I."/>
            <person name="Castelle C.J."/>
            <person name="Singh A."/>
            <person name="Wilkins M.J."/>
            <person name="Williams K.H."/>
            <person name="Banfield J.F."/>
        </authorList>
    </citation>
    <scope>NUCLEOTIDE SEQUENCE [LARGE SCALE GENOMIC DNA]</scope>
</reference>
<dbReference type="EMBL" id="LBPN01000031">
    <property type="protein sequence ID" value="KKP57447.1"/>
    <property type="molecule type" value="Genomic_DNA"/>
</dbReference>
<sequence>MKKTCLFSFLLLLLLIFISNSFAVTLNILDYPSEINNNEDIFTINVEIIGARTGTNYLGVELYKDSETDSFGETKINDNWYGDKEGKYYFPISIVTGNVATASFNARIGNTNLSKYLGQGSYNLHIQRYTSSGNPADDDQNDIKSVQINYILPSPTLIPTPNPTPTPTPASSPNPTVTPKPAPTKSPTPKPSVKLITAKNDEAATPEGDILGENIVSKSSSESDKIASNSGKSSQNYLGWIFFAAGIFLSSSAGLLAFQKAKEQKLLI</sequence>
<evidence type="ECO:0000256" key="3">
    <source>
        <dbReference type="SAM" id="SignalP"/>
    </source>
</evidence>
<keyword evidence="3" id="KW-0732">Signal</keyword>
<feature type="compositionally biased region" description="Low complexity" evidence="1">
    <location>
        <begin position="213"/>
        <end position="230"/>
    </location>
</feature>
<dbReference type="STRING" id="1618434.UR52_C0031G0002"/>
<evidence type="ECO:0000313" key="5">
    <source>
        <dbReference type="Proteomes" id="UP000034176"/>
    </source>
</evidence>
<feature type="region of interest" description="Disordered" evidence="1">
    <location>
        <begin position="154"/>
        <end position="231"/>
    </location>
</feature>
<keyword evidence="2" id="KW-0812">Transmembrane</keyword>
<feature type="signal peptide" evidence="3">
    <location>
        <begin position="1"/>
        <end position="23"/>
    </location>
</feature>
<name>A0A0G0DQQ5_9BACT</name>
<feature type="chain" id="PRO_5002531860" evidence="3">
    <location>
        <begin position="24"/>
        <end position="268"/>
    </location>
</feature>
<feature type="transmembrane region" description="Helical" evidence="2">
    <location>
        <begin position="237"/>
        <end position="258"/>
    </location>
</feature>
<organism evidence="4 5">
    <name type="scientific">Candidatus Gottesmanbacteria bacterium GW2011_GWA1_34_13</name>
    <dbReference type="NCBI Taxonomy" id="1618434"/>
    <lineage>
        <taxon>Bacteria</taxon>
        <taxon>Candidatus Gottesmaniibacteriota</taxon>
    </lineage>
</organism>
<dbReference type="AlphaFoldDB" id="A0A0G0DQQ5"/>
<gene>
    <name evidence="4" type="ORF">UR52_C0031G0002</name>
</gene>